<keyword evidence="9" id="KW-0812">Transmembrane</keyword>
<proteinExistence type="inferred from homology"/>
<dbReference type="InterPro" id="IPR040125">
    <property type="entry name" value="Squalene_monox"/>
</dbReference>
<dbReference type="Gene3D" id="3.50.50.60">
    <property type="entry name" value="FAD/NAD(P)-binding domain"/>
    <property type="match status" value="1"/>
</dbReference>
<protein>
    <recommendedName>
        <fullName evidence="4 9">Squalene monooxygenase</fullName>
        <ecNumber evidence="4 9">1.14.14.17</ecNumber>
    </recommendedName>
</protein>
<evidence type="ECO:0000256" key="9">
    <source>
        <dbReference type="RuleBase" id="RU367121"/>
    </source>
</evidence>
<dbReference type="OrthoDB" id="1678617at2759"/>
<keyword evidence="7 9" id="KW-0560">Oxidoreductase</keyword>
<name>A0A9Q1KB69_9CARY</name>
<comment type="function">
    <text evidence="9">Catalyzes the stereospecific oxidation of squalene to (S)-2,3-epoxysqualene, and is considered to be a rate-limiting enzyme in steroid biosynthesis.</text>
</comment>
<evidence type="ECO:0000256" key="7">
    <source>
        <dbReference type="ARBA" id="ARBA00023002"/>
    </source>
</evidence>
<feature type="domain" description="Squalene epoxidase" evidence="10">
    <location>
        <begin position="355"/>
        <end position="438"/>
    </location>
</feature>
<dbReference type="GO" id="GO:0016020">
    <property type="term" value="C:membrane"/>
    <property type="evidence" value="ECO:0007669"/>
    <property type="project" value="UniProtKB-SubCell"/>
</dbReference>
<dbReference type="GO" id="GO:0050660">
    <property type="term" value="F:flavin adenine dinucleotide binding"/>
    <property type="evidence" value="ECO:0007669"/>
    <property type="project" value="UniProtKB-UniRule"/>
</dbReference>
<sequence length="482" mass="53190">MCFSLLHNSVHATTSCSLHLIHIRTAPTAAFNTVLPNIFSILPPQPAFYNTAFTYTSDRRNRHRRRRSPTRYKASRLRFRNFCRSKEEDSDSIVSMTSMVGIDHYIVGIFVASFLGFILLSSLFRPTRKKDRHSSAGFLSESSDDGEVRTDQRPGTDVVIVGAGVAGAALAFTLGKRVLGYGIFKDGKHTKLSYPLEKFHADVAGRSFHNGRFIQRMREKAASLPNVKLEQGTVTSLIEENGIVKGVQYKTKDGEEMKAYAPLTVVCDGCFSNLRRSLCSPMIDVPSHFVGLVLENCQLPFPNHGHVIFADPSPILFYPISSSEIRCLVDVPGQKLPSIANGEMGKYLKTVVASQPVASTINTLAGALYKVFCASPDEAHEEMRKACFDYLSLGGEFSSGPIALLSGLNPRPLSLVVHFFSVAVYGVGRLWLPFPSLKRLWLGVRLLMGAAGIIFPIIKAEGVRQMFFPATVPAYYRALRVS</sequence>
<keyword evidence="6 9" id="KW-0274">FAD</keyword>
<dbReference type="InterPro" id="IPR013698">
    <property type="entry name" value="Squalene_epoxidase"/>
</dbReference>
<dbReference type="GO" id="GO:0005783">
    <property type="term" value="C:endoplasmic reticulum"/>
    <property type="evidence" value="ECO:0007669"/>
    <property type="project" value="TreeGrafter"/>
</dbReference>
<gene>
    <name evidence="11" type="ORF">Cgig2_009559</name>
</gene>
<evidence type="ECO:0000256" key="1">
    <source>
        <dbReference type="ARBA" id="ARBA00001974"/>
    </source>
</evidence>
<dbReference type="GO" id="GO:0016126">
    <property type="term" value="P:sterol biosynthetic process"/>
    <property type="evidence" value="ECO:0007669"/>
    <property type="project" value="UniProtKB-UniRule"/>
</dbReference>
<evidence type="ECO:0000256" key="4">
    <source>
        <dbReference type="ARBA" id="ARBA00012312"/>
    </source>
</evidence>
<dbReference type="Pfam" id="PF08491">
    <property type="entry name" value="SE"/>
    <property type="match status" value="2"/>
</dbReference>
<keyword evidence="8 9" id="KW-0472">Membrane</keyword>
<keyword evidence="9" id="KW-1133">Transmembrane helix</keyword>
<evidence type="ECO:0000256" key="2">
    <source>
        <dbReference type="ARBA" id="ARBA00005018"/>
    </source>
</evidence>
<comment type="catalytic activity">
    <reaction evidence="9">
        <text>squalene + reduced [NADPH--hemoprotein reductase] + O2 = (S)-2,3-epoxysqualene + oxidized [NADPH--hemoprotein reductase] + H2O + H(+)</text>
        <dbReference type="Rhea" id="RHEA:25282"/>
        <dbReference type="Rhea" id="RHEA-COMP:11964"/>
        <dbReference type="Rhea" id="RHEA-COMP:11965"/>
        <dbReference type="ChEBI" id="CHEBI:15377"/>
        <dbReference type="ChEBI" id="CHEBI:15378"/>
        <dbReference type="ChEBI" id="CHEBI:15379"/>
        <dbReference type="ChEBI" id="CHEBI:15440"/>
        <dbReference type="ChEBI" id="CHEBI:15441"/>
        <dbReference type="ChEBI" id="CHEBI:57618"/>
        <dbReference type="ChEBI" id="CHEBI:58210"/>
        <dbReference type="EC" id="1.14.14.17"/>
    </reaction>
</comment>
<keyword evidence="5 9" id="KW-0285">Flavoprotein</keyword>
<dbReference type="EC" id="1.14.14.17" evidence="4 9"/>
<comment type="subcellular location">
    <subcellularLocation>
        <location evidence="9">Membrane</location>
        <topology evidence="9">Multi-pass membrane protein</topology>
    </subcellularLocation>
</comment>
<evidence type="ECO:0000313" key="11">
    <source>
        <dbReference type="EMBL" id="KAJ8439735.1"/>
    </source>
</evidence>
<evidence type="ECO:0000256" key="6">
    <source>
        <dbReference type="ARBA" id="ARBA00022827"/>
    </source>
</evidence>
<evidence type="ECO:0000256" key="5">
    <source>
        <dbReference type="ARBA" id="ARBA00022630"/>
    </source>
</evidence>
<feature type="transmembrane region" description="Helical" evidence="9">
    <location>
        <begin position="440"/>
        <end position="458"/>
    </location>
</feature>
<dbReference type="PANTHER" id="PTHR10835">
    <property type="entry name" value="SQUALENE MONOOXYGENASE"/>
    <property type="match status" value="1"/>
</dbReference>
<evidence type="ECO:0000313" key="12">
    <source>
        <dbReference type="Proteomes" id="UP001153076"/>
    </source>
</evidence>
<dbReference type="EMBL" id="JAKOGI010000208">
    <property type="protein sequence ID" value="KAJ8439735.1"/>
    <property type="molecule type" value="Genomic_DNA"/>
</dbReference>
<feature type="transmembrane region" description="Helical" evidence="9">
    <location>
        <begin position="415"/>
        <end position="434"/>
    </location>
</feature>
<dbReference type="InterPro" id="IPR036188">
    <property type="entry name" value="FAD/NAD-bd_sf"/>
</dbReference>
<dbReference type="SUPFAM" id="SSF51905">
    <property type="entry name" value="FAD/NAD(P)-binding domain"/>
    <property type="match status" value="1"/>
</dbReference>
<dbReference type="Proteomes" id="UP001153076">
    <property type="component" value="Unassembled WGS sequence"/>
</dbReference>
<keyword evidence="12" id="KW-1185">Reference proteome</keyword>
<comment type="similarity">
    <text evidence="3 9">Belongs to the squalene monooxygenase family.</text>
</comment>
<dbReference type="AlphaFoldDB" id="A0A9Q1KB69"/>
<comment type="pathway">
    <text evidence="2">Terpene metabolism; lanosterol biosynthesis; lanosterol from farnesyl diphosphate: step 2/3.</text>
</comment>
<organism evidence="11 12">
    <name type="scientific">Carnegiea gigantea</name>
    <dbReference type="NCBI Taxonomy" id="171969"/>
    <lineage>
        <taxon>Eukaryota</taxon>
        <taxon>Viridiplantae</taxon>
        <taxon>Streptophyta</taxon>
        <taxon>Embryophyta</taxon>
        <taxon>Tracheophyta</taxon>
        <taxon>Spermatophyta</taxon>
        <taxon>Magnoliopsida</taxon>
        <taxon>eudicotyledons</taxon>
        <taxon>Gunneridae</taxon>
        <taxon>Pentapetalae</taxon>
        <taxon>Caryophyllales</taxon>
        <taxon>Cactineae</taxon>
        <taxon>Cactaceae</taxon>
        <taxon>Cactoideae</taxon>
        <taxon>Echinocereeae</taxon>
        <taxon>Carnegiea</taxon>
    </lineage>
</organism>
<dbReference type="PANTHER" id="PTHR10835:SF0">
    <property type="entry name" value="SQUALENE MONOOXYGENASE"/>
    <property type="match status" value="1"/>
</dbReference>
<reference evidence="11" key="1">
    <citation type="submission" date="2022-04" db="EMBL/GenBank/DDBJ databases">
        <title>Carnegiea gigantea Genome sequencing and assembly v2.</title>
        <authorList>
            <person name="Copetti D."/>
            <person name="Sanderson M.J."/>
            <person name="Burquez A."/>
            <person name="Wojciechowski M.F."/>
        </authorList>
    </citation>
    <scope>NUCLEOTIDE SEQUENCE</scope>
    <source>
        <strain evidence="11">SGP5-SGP5p</strain>
        <tissue evidence="11">Aerial part</tissue>
    </source>
</reference>
<comment type="caution">
    <text evidence="11">The sequence shown here is derived from an EMBL/GenBank/DDBJ whole genome shotgun (WGS) entry which is preliminary data.</text>
</comment>
<comment type="cofactor">
    <cofactor evidence="1 9">
        <name>FAD</name>
        <dbReference type="ChEBI" id="CHEBI:57692"/>
    </cofactor>
</comment>
<feature type="transmembrane region" description="Helical" evidence="9">
    <location>
        <begin position="105"/>
        <end position="124"/>
    </location>
</feature>
<dbReference type="GO" id="GO:0004506">
    <property type="term" value="F:squalene monooxygenase activity"/>
    <property type="evidence" value="ECO:0007669"/>
    <property type="project" value="UniProtKB-UniRule"/>
</dbReference>
<accession>A0A9Q1KB69</accession>
<evidence type="ECO:0000259" key="10">
    <source>
        <dbReference type="Pfam" id="PF08491"/>
    </source>
</evidence>
<feature type="domain" description="Squalene epoxidase" evidence="10">
    <location>
        <begin position="261"/>
        <end position="354"/>
    </location>
</feature>
<evidence type="ECO:0000256" key="3">
    <source>
        <dbReference type="ARBA" id="ARBA00008802"/>
    </source>
</evidence>
<evidence type="ECO:0000256" key="8">
    <source>
        <dbReference type="ARBA" id="ARBA00023136"/>
    </source>
</evidence>